<organism evidence="9 10">
    <name type="scientific">Buddleja alternifolia</name>
    <dbReference type="NCBI Taxonomy" id="168488"/>
    <lineage>
        <taxon>Eukaryota</taxon>
        <taxon>Viridiplantae</taxon>
        <taxon>Streptophyta</taxon>
        <taxon>Embryophyta</taxon>
        <taxon>Tracheophyta</taxon>
        <taxon>Spermatophyta</taxon>
        <taxon>Magnoliopsida</taxon>
        <taxon>eudicotyledons</taxon>
        <taxon>Gunneridae</taxon>
        <taxon>Pentapetalae</taxon>
        <taxon>asterids</taxon>
        <taxon>lamiids</taxon>
        <taxon>Lamiales</taxon>
        <taxon>Scrophulariaceae</taxon>
        <taxon>Buddlejeae</taxon>
        <taxon>Buddleja</taxon>
    </lineage>
</organism>
<evidence type="ECO:0000256" key="2">
    <source>
        <dbReference type="ARBA" id="ARBA00004496"/>
    </source>
</evidence>
<dbReference type="EC" id="2.1.1.60" evidence="3"/>
<dbReference type="Pfam" id="PF10294">
    <property type="entry name" value="Methyltransf_16"/>
    <property type="match status" value="1"/>
</dbReference>
<accession>A0AAV6WTT7</accession>
<dbReference type="Gene3D" id="3.40.50.150">
    <property type="entry name" value="Vaccinia Virus protein VP39"/>
    <property type="match status" value="1"/>
</dbReference>
<dbReference type="EMBL" id="WHWC01000011">
    <property type="protein sequence ID" value="KAG8373623.1"/>
    <property type="molecule type" value="Genomic_DNA"/>
</dbReference>
<dbReference type="CDD" id="cd02440">
    <property type="entry name" value="AdoMet_MTases"/>
    <property type="match status" value="1"/>
</dbReference>
<dbReference type="GO" id="GO:0018025">
    <property type="term" value="F:calmodulin-lysine N-methyltransferase activity"/>
    <property type="evidence" value="ECO:0007669"/>
    <property type="project" value="UniProtKB-EC"/>
</dbReference>
<evidence type="ECO:0000256" key="1">
    <source>
        <dbReference type="ARBA" id="ARBA00004123"/>
    </source>
</evidence>
<proteinExistence type="predicted"/>
<protein>
    <recommendedName>
        <fullName evidence="4">Calmodulin-lysine N-methyltransferase</fullName>
        <ecNumber evidence="3">2.1.1.60</ecNumber>
    </recommendedName>
</protein>
<gene>
    <name evidence="9" type="ORF">BUALT_Bualt11G0043500</name>
</gene>
<evidence type="ECO:0000256" key="6">
    <source>
        <dbReference type="ARBA" id="ARBA00022603"/>
    </source>
</evidence>
<dbReference type="InterPro" id="IPR019410">
    <property type="entry name" value="Methyltransf_16"/>
</dbReference>
<dbReference type="PANTHER" id="PTHR13539">
    <property type="entry name" value="CALMODULIN-LYSINE N-METHYLTRANSFERASE"/>
    <property type="match status" value="1"/>
</dbReference>
<dbReference type="GO" id="GO:0005634">
    <property type="term" value="C:nucleus"/>
    <property type="evidence" value="ECO:0007669"/>
    <property type="project" value="UniProtKB-SubCell"/>
</dbReference>
<evidence type="ECO:0000313" key="9">
    <source>
        <dbReference type="EMBL" id="KAG8373623.1"/>
    </source>
</evidence>
<dbReference type="Proteomes" id="UP000826271">
    <property type="component" value="Unassembled WGS sequence"/>
</dbReference>
<dbReference type="PANTHER" id="PTHR13539:SF3">
    <property type="entry name" value="CALMODULIN-LYSINE N-METHYLTRANSFERASE"/>
    <property type="match status" value="1"/>
</dbReference>
<evidence type="ECO:0000256" key="7">
    <source>
        <dbReference type="ARBA" id="ARBA00022679"/>
    </source>
</evidence>
<keyword evidence="10" id="KW-1185">Reference proteome</keyword>
<keyword evidence="8" id="KW-0539">Nucleus</keyword>
<comment type="subcellular location">
    <subcellularLocation>
        <location evidence="2">Cytoplasm</location>
    </subcellularLocation>
    <subcellularLocation>
        <location evidence="1">Nucleus</location>
    </subcellularLocation>
</comment>
<reference evidence="9" key="1">
    <citation type="submission" date="2019-10" db="EMBL/GenBank/DDBJ databases">
        <authorList>
            <person name="Zhang R."/>
            <person name="Pan Y."/>
            <person name="Wang J."/>
            <person name="Ma R."/>
            <person name="Yu S."/>
        </authorList>
    </citation>
    <scope>NUCLEOTIDE SEQUENCE</scope>
    <source>
        <strain evidence="9">LA-IB0</strain>
        <tissue evidence="9">Leaf</tissue>
    </source>
</reference>
<dbReference type="GO" id="GO:0005737">
    <property type="term" value="C:cytoplasm"/>
    <property type="evidence" value="ECO:0007669"/>
    <property type="project" value="UniProtKB-SubCell"/>
</dbReference>
<dbReference type="InterPro" id="IPR029063">
    <property type="entry name" value="SAM-dependent_MTases_sf"/>
</dbReference>
<dbReference type="SUPFAM" id="SSF53335">
    <property type="entry name" value="S-adenosyl-L-methionine-dependent methyltransferases"/>
    <property type="match status" value="1"/>
</dbReference>
<dbReference type="AlphaFoldDB" id="A0AAV6WTT7"/>
<comment type="caution">
    <text evidence="9">The sequence shown here is derived from an EMBL/GenBank/DDBJ whole genome shotgun (WGS) entry which is preliminary data.</text>
</comment>
<evidence type="ECO:0000313" key="10">
    <source>
        <dbReference type="Proteomes" id="UP000826271"/>
    </source>
</evidence>
<keyword evidence="5" id="KW-0963">Cytoplasm</keyword>
<evidence type="ECO:0000256" key="4">
    <source>
        <dbReference type="ARBA" id="ARBA00020594"/>
    </source>
</evidence>
<sequence length="398" mass="44842">MDPNPSSLRWQILRRALLRRSTFNSENPSEKARLNKVSRRTSYGFNLIPCNVVNELGEDSDSDSDSYSDSYSDSRDACLCYTLPLPNAPKLLLRSHAISKSAFEFSKSEFQLTTLDLSDGYEPSSPDCEAETTDGPLLSKSASSGQSIIRTPFRRLTQQEFTELRNKGQCFWGGVAVHLLGRPMPQRKDATSLFHFLYSSFFVISNTRLGQWPSEEVLAYYSISHLGSFRNKRVIELGSGYGLAGLVIAMVADASEVVISDGNPQVVNYANSASFGGTKVKSMLLHWDQNEVSDICGTFDVIVASDCTFFKEFHKSFARTIRYLLKDGPSEAILFSPKRGDSLKKFLLEVENSGLHFTTTEMYDTEIWSRHQNFIKGDHSWLNYDSDHCYPLLVEIKR</sequence>
<keyword evidence="6" id="KW-0489">Methyltransferase</keyword>
<evidence type="ECO:0000256" key="5">
    <source>
        <dbReference type="ARBA" id="ARBA00022490"/>
    </source>
</evidence>
<evidence type="ECO:0000256" key="8">
    <source>
        <dbReference type="ARBA" id="ARBA00023242"/>
    </source>
</evidence>
<dbReference type="GO" id="GO:0032259">
    <property type="term" value="P:methylation"/>
    <property type="evidence" value="ECO:0007669"/>
    <property type="project" value="UniProtKB-KW"/>
</dbReference>
<keyword evidence="7" id="KW-0808">Transferase</keyword>
<dbReference type="InterPro" id="IPR025800">
    <property type="entry name" value="CaM-Lys-N-MeTrfase"/>
</dbReference>
<evidence type="ECO:0000256" key="3">
    <source>
        <dbReference type="ARBA" id="ARBA00011914"/>
    </source>
</evidence>
<name>A0AAV6WTT7_9LAMI</name>